<gene>
    <name evidence="1" type="ORF">K1T71_002683</name>
</gene>
<dbReference type="EMBL" id="CM034390">
    <property type="protein sequence ID" value="KAJ0181961.1"/>
    <property type="molecule type" value="Genomic_DNA"/>
</dbReference>
<organism evidence="1 2">
    <name type="scientific">Dendrolimus kikuchii</name>
    <dbReference type="NCBI Taxonomy" id="765133"/>
    <lineage>
        <taxon>Eukaryota</taxon>
        <taxon>Metazoa</taxon>
        <taxon>Ecdysozoa</taxon>
        <taxon>Arthropoda</taxon>
        <taxon>Hexapoda</taxon>
        <taxon>Insecta</taxon>
        <taxon>Pterygota</taxon>
        <taxon>Neoptera</taxon>
        <taxon>Endopterygota</taxon>
        <taxon>Lepidoptera</taxon>
        <taxon>Glossata</taxon>
        <taxon>Ditrysia</taxon>
        <taxon>Bombycoidea</taxon>
        <taxon>Lasiocampidae</taxon>
        <taxon>Dendrolimus</taxon>
    </lineage>
</organism>
<dbReference type="Proteomes" id="UP000824533">
    <property type="component" value="Linkage Group LG04"/>
</dbReference>
<reference evidence="1 2" key="1">
    <citation type="journal article" date="2021" name="Front. Genet.">
        <title>Chromosome-Level Genome Assembly Reveals Significant Gene Expansion in the Toll and IMD Signaling Pathways of Dendrolimus kikuchii.</title>
        <authorList>
            <person name="Zhou J."/>
            <person name="Wu P."/>
            <person name="Xiong Z."/>
            <person name="Liu N."/>
            <person name="Zhao N."/>
            <person name="Ji M."/>
            <person name="Qiu Y."/>
            <person name="Yang B."/>
        </authorList>
    </citation>
    <scope>NUCLEOTIDE SEQUENCE [LARGE SCALE GENOMIC DNA]</scope>
    <source>
        <strain evidence="1">Ann1</strain>
    </source>
</reference>
<sequence>MSDKNNGKDIDTIVVIGLVFVFGLPVTLLIPNFSVWDVIPKLRVSRCHIITQELTWPQINAAIVMLLSLFFCLYLEIQKRKLDDMVEKVLTVSQATDTTLEVERERQTGAMRACLDLLDASTEHYEHLVLLRDELRKRDTVKHQQPPAIEPSASSF</sequence>
<evidence type="ECO:0000313" key="2">
    <source>
        <dbReference type="Proteomes" id="UP000824533"/>
    </source>
</evidence>
<comment type="caution">
    <text evidence="1">The sequence shown here is derived from an EMBL/GenBank/DDBJ whole genome shotgun (WGS) entry which is preliminary data.</text>
</comment>
<accession>A0ACC1DDN3</accession>
<name>A0ACC1DDN3_9NEOP</name>
<protein>
    <submittedName>
        <fullName evidence="1">Uncharacterized protein</fullName>
    </submittedName>
</protein>
<keyword evidence="2" id="KW-1185">Reference proteome</keyword>
<proteinExistence type="predicted"/>
<evidence type="ECO:0000313" key="1">
    <source>
        <dbReference type="EMBL" id="KAJ0181961.1"/>
    </source>
</evidence>